<keyword evidence="1" id="KW-0051">Antiviral defense</keyword>
<proteinExistence type="predicted"/>
<gene>
    <name evidence="3" type="ORF">EDD58_10633</name>
</gene>
<dbReference type="Pfam" id="PF01905">
    <property type="entry name" value="DevR"/>
    <property type="match status" value="1"/>
</dbReference>
<dbReference type="InterPro" id="IPR013414">
    <property type="entry name" value="Cas7/Cst2/DevR_sub_I-B/Tneap"/>
</dbReference>
<name>A0A4R3L4E8_9BACL</name>
<dbReference type="NCBIfam" id="TIGR01875">
    <property type="entry name" value="cas_MJ0381"/>
    <property type="match status" value="1"/>
</dbReference>
<dbReference type="OrthoDB" id="9781560at2"/>
<dbReference type="GO" id="GO:0051607">
    <property type="term" value="P:defense response to virus"/>
    <property type="evidence" value="ECO:0007669"/>
    <property type="project" value="UniProtKB-KW"/>
</dbReference>
<protein>
    <submittedName>
        <fullName evidence="3">CRISPR-associated Cst2 family autoregulator</fullName>
    </submittedName>
</protein>
<dbReference type="EMBL" id="SMAG01000006">
    <property type="protein sequence ID" value="TCS93600.1"/>
    <property type="molecule type" value="Genomic_DNA"/>
</dbReference>
<evidence type="ECO:0000256" key="1">
    <source>
        <dbReference type="ARBA" id="ARBA00023118"/>
    </source>
</evidence>
<evidence type="ECO:0000313" key="3">
    <source>
        <dbReference type="EMBL" id="TCS93600.1"/>
    </source>
</evidence>
<keyword evidence="4" id="KW-1185">Reference proteome</keyword>
<organism evidence="3 4">
    <name type="scientific">Hazenella coriacea</name>
    <dbReference type="NCBI Taxonomy" id="1179467"/>
    <lineage>
        <taxon>Bacteria</taxon>
        <taxon>Bacillati</taxon>
        <taxon>Bacillota</taxon>
        <taxon>Bacilli</taxon>
        <taxon>Bacillales</taxon>
        <taxon>Thermoactinomycetaceae</taxon>
        <taxon>Hazenella</taxon>
    </lineage>
</organism>
<comment type="function">
    <text evidence="2">CRISPR (clustered regularly interspaced short palindromic repeat) is an adaptive immune system that provides protection against mobile genetic elements (viruses, transposable elements and conjugative plasmids). CRISPR clusters contain spacers, sequences complementary to antecedent mobile elements, and target invading nucleic acids. CRISPR clusters are transcribed and processed into CRISPR RNA (crRNA).</text>
</comment>
<dbReference type="NCBIfam" id="TIGR02585">
    <property type="entry name" value="cas_Cst2_DevR"/>
    <property type="match status" value="1"/>
</dbReference>
<evidence type="ECO:0000313" key="4">
    <source>
        <dbReference type="Proteomes" id="UP000294937"/>
    </source>
</evidence>
<dbReference type="Proteomes" id="UP000294937">
    <property type="component" value="Unassembled WGS sequence"/>
</dbReference>
<reference evidence="3 4" key="1">
    <citation type="submission" date="2019-03" db="EMBL/GenBank/DDBJ databases">
        <title>Genomic Encyclopedia of Type Strains, Phase IV (KMG-IV): sequencing the most valuable type-strain genomes for metagenomic binning, comparative biology and taxonomic classification.</title>
        <authorList>
            <person name="Goeker M."/>
        </authorList>
    </citation>
    <scope>NUCLEOTIDE SEQUENCE [LARGE SCALE GENOMIC DNA]</scope>
    <source>
        <strain evidence="3 4">DSM 45707</strain>
    </source>
</reference>
<accession>A0A4R3L4E8</accession>
<dbReference type="RefSeq" id="WP_131925452.1">
    <property type="nucleotide sequence ID" value="NZ_SMAG01000006.1"/>
</dbReference>
<sequence>MSKGLTISMIFQANGLNYGEGIGNIAELKKLSRGNGQMYTYASRQSLRYDMVRLGHEWFNWNLQTVSKEKGTVQFREDATIEISEEMDLFGYMKTVKGVGAVTREAVARITPAISLESYKSDLEFLSNMGLAQRIGENNNLANVEQHYSFYTYTVTIDLDRIGVDRELEIPVEEKCKRVTQLLEILNLLNRQIRGRMENLSPLFVIGGVYNICNPFFLGRVQLDIRSTGYGVNTKLLQDGLEKKVFGKEVQASTHVGLAKGVFRNEDEISELLPTEQVHSVQEMFEYLTQEVQNVYAVDTHESIEN</sequence>
<comment type="caution">
    <text evidence="3">The sequence shown here is derived from an EMBL/GenBank/DDBJ whole genome shotgun (WGS) entry which is preliminary data.</text>
</comment>
<dbReference type="InterPro" id="IPR010154">
    <property type="entry name" value="CRISPR-assoc_Cas7/Cst2/DevR"/>
</dbReference>
<evidence type="ECO:0000256" key="2">
    <source>
        <dbReference type="ARBA" id="ARBA00025626"/>
    </source>
</evidence>
<dbReference type="AlphaFoldDB" id="A0A4R3L4E8"/>